<evidence type="ECO:0000256" key="1">
    <source>
        <dbReference type="ARBA" id="ARBA00022679"/>
    </source>
</evidence>
<dbReference type="PANTHER" id="PTHR43877">
    <property type="entry name" value="AMINOALKYLPHOSPHONATE N-ACETYLTRANSFERASE-RELATED-RELATED"/>
    <property type="match status" value="1"/>
</dbReference>
<dbReference type="RefSeq" id="WP_186946336.1">
    <property type="nucleotide sequence ID" value="NZ_JACOGF010000003.1"/>
</dbReference>
<dbReference type="InterPro" id="IPR050832">
    <property type="entry name" value="Bact_Acetyltransf"/>
</dbReference>
<keyword evidence="1" id="KW-0808">Transferase</keyword>
<comment type="caution">
    <text evidence="4">The sequence shown here is derived from an EMBL/GenBank/DDBJ whole genome shotgun (WGS) entry which is preliminary data.</text>
</comment>
<protein>
    <submittedName>
        <fullName evidence="4">GNAT family N-acetyltransferase</fullName>
    </submittedName>
</protein>
<evidence type="ECO:0000256" key="2">
    <source>
        <dbReference type="ARBA" id="ARBA00023315"/>
    </source>
</evidence>
<name>A0ABR6ZMG2_9BURK</name>
<dbReference type="SUPFAM" id="SSF55729">
    <property type="entry name" value="Acyl-CoA N-acyltransferases (Nat)"/>
    <property type="match status" value="1"/>
</dbReference>
<gene>
    <name evidence="4" type="ORF">H8L32_06260</name>
</gene>
<dbReference type="PROSITE" id="PS51186">
    <property type="entry name" value="GNAT"/>
    <property type="match status" value="1"/>
</dbReference>
<dbReference type="Pfam" id="PF00583">
    <property type="entry name" value="Acetyltransf_1"/>
    <property type="match status" value="1"/>
</dbReference>
<evidence type="ECO:0000313" key="4">
    <source>
        <dbReference type="EMBL" id="MBC3917072.1"/>
    </source>
</evidence>
<sequence>MTTWTQRTVTLTDSSVVACHRYYREQEKQCDEDVYVTWLKKAILEGRYFGLLAENNGEIIAGAGIALLDWGPTRDDPNPYRARIVNVFTVATMRRQGIARSLVANLLKQAEQQGIKTFSLAASEDGFALYQELGFLPYKNEMLRKLR</sequence>
<keyword evidence="5" id="KW-1185">Reference proteome</keyword>
<keyword evidence="2" id="KW-0012">Acyltransferase</keyword>
<organism evidence="4 5">
    <name type="scientific">Undibacterium hunanense</name>
    <dbReference type="NCBI Taxonomy" id="2762292"/>
    <lineage>
        <taxon>Bacteria</taxon>
        <taxon>Pseudomonadati</taxon>
        <taxon>Pseudomonadota</taxon>
        <taxon>Betaproteobacteria</taxon>
        <taxon>Burkholderiales</taxon>
        <taxon>Oxalobacteraceae</taxon>
        <taxon>Undibacterium</taxon>
    </lineage>
</organism>
<dbReference type="Proteomes" id="UP000650424">
    <property type="component" value="Unassembled WGS sequence"/>
</dbReference>
<dbReference type="InterPro" id="IPR000182">
    <property type="entry name" value="GNAT_dom"/>
</dbReference>
<reference evidence="4 5" key="1">
    <citation type="submission" date="2020-08" db="EMBL/GenBank/DDBJ databases">
        <title>Novel species isolated from subtropical streams in China.</title>
        <authorList>
            <person name="Lu H."/>
        </authorList>
    </citation>
    <scope>NUCLEOTIDE SEQUENCE [LARGE SCALE GENOMIC DNA]</scope>
    <source>
        <strain evidence="4 5">CY18W</strain>
    </source>
</reference>
<feature type="domain" description="N-acetyltransferase" evidence="3">
    <location>
        <begin position="6"/>
        <end position="147"/>
    </location>
</feature>
<dbReference type="InterPro" id="IPR016181">
    <property type="entry name" value="Acyl_CoA_acyltransferase"/>
</dbReference>
<dbReference type="EMBL" id="JACOGF010000003">
    <property type="protein sequence ID" value="MBC3917072.1"/>
    <property type="molecule type" value="Genomic_DNA"/>
</dbReference>
<evidence type="ECO:0000313" key="5">
    <source>
        <dbReference type="Proteomes" id="UP000650424"/>
    </source>
</evidence>
<evidence type="ECO:0000259" key="3">
    <source>
        <dbReference type="PROSITE" id="PS51186"/>
    </source>
</evidence>
<proteinExistence type="predicted"/>
<dbReference type="CDD" id="cd04301">
    <property type="entry name" value="NAT_SF"/>
    <property type="match status" value="1"/>
</dbReference>
<accession>A0ABR6ZMG2</accession>
<dbReference type="Gene3D" id="3.40.630.30">
    <property type="match status" value="1"/>
</dbReference>